<keyword evidence="11" id="KW-0812">Transmembrane</keyword>
<reference evidence="12" key="1">
    <citation type="journal article" date="2021" name="Genome Biol. Evol.">
        <title>The assembled and annotated genome of the fairy-ring fungus Marasmius oreades.</title>
        <authorList>
            <person name="Hiltunen M."/>
            <person name="Ament-Velasquez S.L."/>
            <person name="Johannesson H."/>
        </authorList>
    </citation>
    <scope>NUCLEOTIDE SEQUENCE</scope>
    <source>
        <strain evidence="12">03SP1</strain>
    </source>
</reference>
<evidence type="ECO:0000256" key="4">
    <source>
        <dbReference type="ARBA" id="ARBA00022617"/>
    </source>
</evidence>
<dbReference type="SUPFAM" id="SSF48264">
    <property type="entry name" value="Cytochrome P450"/>
    <property type="match status" value="1"/>
</dbReference>
<accession>A0A9P7RMH5</accession>
<dbReference type="PRINTS" id="PR00463">
    <property type="entry name" value="EP450I"/>
</dbReference>
<keyword evidence="6 10" id="KW-0560">Oxidoreductase</keyword>
<evidence type="ECO:0000256" key="10">
    <source>
        <dbReference type="RuleBase" id="RU000461"/>
    </source>
</evidence>
<evidence type="ECO:0000256" key="3">
    <source>
        <dbReference type="ARBA" id="ARBA00010617"/>
    </source>
</evidence>
<dbReference type="OrthoDB" id="2789670at2759"/>
<dbReference type="EMBL" id="CM032190">
    <property type="protein sequence ID" value="KAG7086187.1"/>
    <property type="molecule type" value="Genomic_DNA"/>
</dbReference>
<evidence type="ECO:0000256" key="7">
    <source>
        <dbReference type="ARBA" id="ARBA00023004"/>
    </source>
</evidence>
<gene>
    <name evidence="12" type="ORF">E1B28_002148</name>
</gene>
<keyword evidence="11" id="KW-1133">Transmembrane helix</keyword>
<dbReference type="InterPro" id="IPR002401">
    <property type="entry name" value="Cyt_P450_E_grp-I"/>
</dbReference>
<evidence type="ECO:0000256" key="11">
    <source>
        <dbReference type="SAM" id="Phobius"/>
    </source>
</evidence>
<keyword evidence="5 9" id="KW-0479">Metal-binding</keyword>
<keyword evidence="7 9" id="KW-0408">Iron</keyword>
<organism evidence="12 13">
    <name type="scientific">Marasmius oreades</name>
    <name type="common">fairy-ring Marasmius</name>
    <dbReference type="NCBI Taxonomy" id="181124"/>
    <lineage>
        <taxon>Eukaryota</taxon>
        <taxon>Fungi</taxon>
        <taxon>Dikarya</taxon>
        <taxon>Basidiomycota</taxon>
        <taxon>Agaricomycotina</taxon>
        <taxon>Agaricomycetes</taxon>
        <taxon>Agaricomycetidae</taxon>
        <taxon>Agaricales</taxon>
        <taxon>Marasmiineae</taxon>
        <taxon>Marasmiaceae</taxon>
        <taxon>Marasmius</taxon>
    </lineage>
</organism>
<dbReference type="PANTHER" id="PTHR46300:SF7">
    <property type="entry name" value="P450, PUTATIVE (EUROFUNG)-RELATED"/>
    <property type="match status" value="1"/>
</dbReference>
<evidence type="ECO:0000256" key="8">
    <source>
        <dbReference type="ARBA" id="ARBA00023033"/>
    </source>
</evidence>
<dbReference type="Gene3D" id="1.10.630.10">
    <property type="entry name" value="Cytochrome P450"/>
    <property type="match status" value="1"/>
</dbReference>
<dbReference type="AlphaFoldDB" id="A0A9P7RMH5"/>
<evidence type="ECO:0008006" key="14">
    <source>
        <dbReference type="Google" id="ProtNLM"/>
    </source>
</evidence>
<comment type="pathway">
    <text evidence="2">Secondary metabolite biosynthesis.</text>
</comment>
<dbReference type="GO" id="GO:0005506">
    <property type="term" value="F:iron ion binding"/>
    <property type="evidence" value="ECO:0007669"/>
    <property type="project" value="InterPro"/>
</dbReference>
<dbReference type="GO" id="GO:0020037">
    <property type="term" value="F:heme binding"/>
    <property type="evidence" value="ECO:0007669"/>
    <property type="project" value="InterPro"/>
</dbReference>
<dbReference type="CDD" id="cd11065">
    <property type="entry name" value="CYP64-like"/>
    <property type="match status" value="1"/>
</dbReference>
<dbReference type="InterPro" id="IPR050364">
    <property type="entry name" value="Cytochrome_P450_fung"/>
</dbReference>
<evidence type="ECO:0000256" key="5">
    <source>
        <dbReference type="ARBA" id="ARBA00022723"/>
    </source>
</evidence>
<dbReference type="Pfam" id="PF00067">
    <property type="entry name" value="p450"/>
    <property type="match status" value="1"/>
</dbReference>
<sequence length="549" mass="62648">MSPILQMDYGTVNILAATLVVATLIVLMRRLKNQLPLPPGPRHYPIIGNILDMPSSFPGHKFEAMGKKINTDILYLDVAGKNIVVLNSFRATDDLLEKRSANYSSRPRFTMVNELMGWNRDFIFMDYGTDWKAHRKLFQQGSVLTLIMSLPHAFTLPSLSTEFPNTHPNKLHRPHELRANRILLRNLLEDPTNYRDHLRLMAGSLLIAVTYGLETKDRTDPYMQNAEKALDVLLHAMNPGTFLVDSLPWLKHIPEWFPGAGFKRKAREWEKLYHKMADEAFDATKRDMANGTAQPSFVSSSLQRITTNEDDSISRDEMETLIRETAASMYEAGTDTVFTGVLTFFLAMTCFPEYQAKAQEEIDRVIGPDRLPDFEDRESLPYCEAIMQETFRWQPVGPVSVVHHTYVEDEYRGYRIPKNSTVIPNVWAILHDETMYPDPYRFNPNRWLTTLKDGKLGINPNIRDTTAGFGFGRRICPGRQLGLSTTFLTIATTIAAFEIQKALDENGKIIEPSMEFVSALQNRPAPFGCRIKPRSEKYETLICDAMDQL</sequence>
<evidence type="ECO:0000313" key="13">
    <source>
        <dbReference type="Proteomes" id="UP001049176"/>
    </source>
</evidence>
<evidence type="ECO:0000256" key="2">
    <source>
        <dbReference type="ARBA" id="ARBA00005179"/>
    </source>
</evidence>
<evidence type="ECO:0000256" key="6">
    <source>
        <dbReference type="ARBA" id="ARBA00023002"/>
    </source>
</evidence>
<feature type="binding site" description="axial binding residue" evidence="9">
    <location>
        <position position="476"/>
    </location>
    <ligand>
        <name>heme</name>
        <dbReference type="ChEBI" id="CHEBI:30413"/>
    </ligand>
    <ligandPart>
        <name>Fe</name>
        <dbReference type="ChEBI" id="CHEBI:18248"/>
    </ligandPart>
</feature>
<dbReference type="KEGG" id="more:E1B28_002148"/>
<dbReference type="RefSeq" id="XP_043002658.1">
    <property type="nucleotide sequence ID" value="XM_043159060.1"/>
</dbReference>
<dbReference type="GO" id="GO:0016705">
    <property type="term" value="F:oxidoreductase activity, acting on paired donors, with incorporation or reduction of molecular oxygen"/>
    <property type="evidence" value="ECO:0007669"/>
    <property type="project" value="InterPro"/>
</dbReference>
<feature type="transmembrane region" description="Helical" evidence="11">
    <location>
        <begin position="12"/>
        <end position="28"/>
    </location>
</feature>
<dbReference type="GO" id="GO:0004497">
    <property type="term" value="F:monooxygenase activity"/>
    <property type="evidence" value="ECO:0007669"/>
    <property type="project" value="UniProtKB-KW"/>
</dbReference>
<proteinExistence type="inferred from homology"/>
<dbReference type="GeneID" id="66071224"/>
<evidence type="ECO:0000256" key="9">
    <source>
        <dbReference type="PIRSR" id="PIRSR602401-1"/>
    </source>
</evidence>
<dbReference type="InterPro" id="IPR001128">
    <property type="entry name" value="Cyt_P450"/>
</dbReference>
<protein>
    <recommendedName>
        <fullName evidence="14">Cytochrome P450</fullName>
    </recommendedName>
</protein>
<keyword evidence="8 10" id="KW-0503">Monooxygenase</keyword>
<keyword evidence="13" id="KW-1185">Reference proteome</keyword>
<dbReference type="InterPro" id="IPR036396">
    <property type="entry name" value="Cyt_P450_sf"/>
</dbReference>
<dbReference type="InterPro" id="IPR017972">
    <property type="entry name" value="Cyt_P450_CS"/>
</dbReference>
<keyword evidence="4 9" id="KW-0349">Heme</keyword>
<comment type="similarity">
    <text evidence="3 10">Belongs to the cytochrome P450 family.</text>
</comment>
<comment type="caution">
    <text evidence="12">The sequence shown here is derived from an EMBL/GenBank/DDBJ whole genome shotgun (WGS) entry which is preliminary data.</text>
</comment>
<keyword evidence="11" id="KW-0472">Membrane</keyword>
<dbReference type="PROSITE" id="PS00086">
    <property type="entry name" value="CYTOCHROME_P450"/>
    <property type="match status" value="1"/>
</dbReference>
<name>A0A9P7RMH5_9AGAR</name>
<comment type="cofactor">
    <cofactor evidence="1 9">
        <name>heme</name>
        <dbReference type="ChEBI" id="CHEBI:30413"/>
    </cofactor>
</comment>
<evidence type="ECO:0000313" key="12">
    <source>
        <dbReference type="EMBL" id="KAG7086187.1"/>
    </source>
</evidence>
<evidence type="ECO:0000256" key="1">
    <source>
        <dbReference type="ARBA" id="ARBA00001971"/>
    </source>
</evidence>
<dbReference type="Proteomes" id="UP001049176">
    <property type="component" value="Chromosome 10"/>
</dbReference>
<dbReference type="PANTHER" id="PTHR46300">
    <property type="entry name" value="P450, PUTATIVE (EUROFUNG)-RELATED-RELATED"/>
    <property type="match status" value="1"/>
</dbReference>